<name>A0A0D2AZE1_9EURO</name>
<gene>
    <name evidence="1" type="ORF">PV08_09103</name>
</gene>
<accession>A0A0D2AZE1</accession>
<dbReference type="RefSeq" id="XP_016232046.1">
    <property type="nucleotide sequence ID" value="XM_016383423.1"/>
</dbReference>
<evidence type="ECO:0000313" key="1">
    <source>
        <dbReference type="EMBL" id="KIW11830.1"/>
    </source>
</evidence>
<dbReference type="STRING" id="91928.A0A0D2AZE1"/>
<evidence type="ECO:0008006" key="3">
    <source>
        <dbReference type="Google" id="ProtNLM"/>
    </source>
</evidence>
<keyword evidence="2" id="KW-1185">Reference proteome</keyword>
<reference evidence="1 2" key="1">
    <citation type="submission" date="2015-01" db="EMBL/GenBank/DDBJ databases">
        <title>The Genome Sequence of Exophiala spinifera CBS89968.</title>
        <authorList>
            <consortium name="The Broad Institute Genomics Platform"/>
            <person name="Cuomo C."/>
            <person name="de Hoog S."/>
            <person name="Gorbushina A."/>
            <person name="Stielow B."/>
            <person name="Teixiera M."/>
            <person name="Abouelleil A."/>
            <person name="Chapman S.B."/>
            <person name="Priest M."/>
            <person name="Young S.K."/>
            <person name="Wortman J."/>
            <person name="Nusbaum C."/>
            <person name="Birren B."/>
        </authorList>
    </citation>
    <scope>NUCLEOTIDE SEQUENCE [LARGE SCALE GENOMIC DNA]</scope>
    <source>
        <strain evidence="1 2">CBS 89968</strain>
    </source>
</reference>
<dbReference type="VEuPathDB" id="FungiDB:PV08_09103"/>
<evidence type="ECO:0000313" key="2">
    <source>
        <dbReference type="Proteomes" id="UP000053328"/>
    </source>
</evidence>
<dbReference type="Proteomes" id="UP000053328">
    <property type="component" value="Unassembled WGS sequence"/>
</dbReference>
<organism evidence="1 2">
    <name type="scientific">Exophiala spinifera</name>
    <dbReference type="NCBI Taxonomy" id="91928"/>
    <lineage>
        <taxon>Eukaryota</taxon>
        <taxon>Fungi</taxon>
        <taxon>Dikarya</taxon>
        <taxon>Ascomycota</taxon>
        <taxon>Pezizomycotina</taxon>
        <taxon>Eurotiomycetes</taxon>
        <taxon>Chaetothyriomycetidae</taxon>
        <taxon>Chaetothyriales</taxon>
        <taxon>Herpotrichiellaceae</taxon>
        <taxon>Exophiala</taxon>
    </lineage>
</organism>
<dbReference type="GeneID" id="27336186"/>
<dbReference type="InterPro" id="IPR021858">
    <property type="entry name" value="Fun_TF"/>
</dbReference>
<proteinExistence type="predicted"/>
<dbReference type="EMBL" id="KN847498">
    <property type="protein sequence ID" value="KIW11830.1"/>
    <property type="molecule type" value="Genomic_DNA"/>
</dbReference>
<dbReference type="Pfam" id="PF11951">
    <property type="entry name" value="Fungal_trans_2"/>
    <property type="match status" value="1"/>
</dbReference>
<dbReference type="OrthoDB" id="4159781at2759"/>
<protein>
    <recommendedName>
        <fullName evidence="3">Transcription factor domain-containing protein</fullName>
    </recommendedName>
</protein>
<dbReference type="AlphaFoldDB" id="A0A0D2AZE1"/>
<dbReference type="PANTHER" id="PTHR37540">
    <property type="entry name" value="TRANSCRIPTION FACTOR (ACR-2), PUTATIVE-RELATED-RELATED"/>
    <property type="match status" value="1"/>
</dbReference>
<sequence length="265" mass="29812">MQQPLVFVHSEPGLRETKTNRRIVAAHIGKYHRNRSKPSQSRGKAAISSTFNTRAASLGTKNDATRTEDEDACILSHPRYIPTSSPGMNLSLEPHRLDPFQTTSVCLTPQMEPIFMYYFNTIMPVVEPVLGERNEYQQWLFPFAMSEPALLYAILSCMAHDIEQASGPGFGFPTRRSLYTERSQYKLRATRSLNECLADPIRAVKSSTLMAVHFLLWDEIFAGGELVQLEGVQQLLNLRGGFTGIQRKAVEAITVYVKKFLLPSS</sequence>
<dbReference type="PANTHER" id="PTHR37540:SF5">
    <property type="entry name" value="TRANSCRIPTION FACTOR DOMAIN-CONTAINING PROTEIN"/>
    <property type="match status" value="1"/>
</dbReference>
<dbReference type="HOGENOM" id="CLU_1049857_0_0_1"/>